<reference evidence="3 4" key="1">
    <citation type="submission" date="2018-12" db="EMBL/GenBank/DDBJ databases">
        <title>Genome Sequence of Candidatus Viridilinea halotolerans isolated from saline sulfide-rich spring.</title>
        <authorList>
            <person name="Grouzdev D.S."/>
            <person name="Burganskaya E.I."/>
            <person name="Krutkina M.S."/>
            <person name="Sukhacheva M.V."/>
            <person name="Gorlenko V.M."/>
        </authorList>
    </citation>
    <scope>NUCLEOTIDE SEQUENCE [LARGE SCALE GENOMIC DNA]</scope>
    <source>
        <strain evidence="3">Chok-6</strain>
    </source>
</reference>
<evidence type="ECO:0000313" key="3">
    <source>
        <dbReference type="EMBL" id="RRR75348.1"/>
    </source>
</evidence>
<proteinExistence type="predicted"/>
<sequence>MGRAPHQRDRPPGAGALPGQPACRPSAERNVELDAHLFAVILAYGCNLPLTTMAEASNLSYHQLVHTADWYLREATIREAIIALVDYHQSLPLSAAFGSGTSAMSDGIRFGVTARSLYARNNPRLPTRKRGVTVYDMTSDQGSQPYLDVIRCDIRESAAVLDAALHHETELPLKEHFTDTHGYTELMFGLFDLESRVFSPRIRDLPSQVLYPMRPEHRRGTLGALFRGGVINKDRIRANWDQMHRIAASLQDGTVTAQLLVSKLQSLKQQHGAHRGIQELGRVFKTISALTYISDEDYRRRIHHTLNKGELLHALAREVFFGQQGLFRERDYEGQLNRATCMSLIINAIVVWNTRYLMAALDELRRQGMTVNDSDLPYLTPLLWEHITFHGSYHFDLRAAQQQSGLRPLRLRQTPPDHRTDDDADEE</sequence>
<feature type="compositionally biased region" description="Low complexity" evidence="1">
    <location>
        <begin position="12"/>
        <end position="22"/>
    </location>
</feature>
<dbReference type="GO" id="GO:0006313">
    <property type="term" value="P:DNA transposition"/>
    <property type="evidence" value="ECO:0007669"/>
    <property type="project" value="InterPro"/>
</dbReference>
<feature type="region of interest" description="Disordered" evidence="1">
    <location>
        <begin position="406"/>
        <end position="427"/>
    </location>
</feature>
<dbReference type="Pfam" id="PF01526">
    <property type="entry name" value="DDE_Tnp_Tn3"/>
    <property type="match status" value="1"/>
</dbReference>
<dbReference type="GO" id="GO:0004803">
    <property type="term" value="F:transposase activity"/>
    <property type="evidence" value="ECO:0007669"/>
    <property type="project" value="InterPro"/>
</dbReference>
<dbReference type="AlphaFoldDB" id="A0A426U5X8"/>
<feature type="region of interest" description="Disordered" evidence="1">
    <location>
        <begin position="1"/>
        <end position="23"/>
    </location>
</feature>
<name>A0A426U5X8_9CHLR</name>
<gene>
    <name evidence="3" type="ORF">EI684_04835</name>
</gene>
<feature type="domain" description="Tn3 transposase DDE" evidence="2">
    <location>
        <begin position="27"/>
        <end position="393"/>
    </location>
</feature>
<accession>A0A426U5X8</accession>
<evidence type="ECO:0000259" key="2">
    <source>
        <dbReference type="Pfam" id="PF01526"/>
    </source>
</evidence>
<dbReference type="EMBL" id="RSAS01000195">
    <property type="protein sequence ID" value="RRR75348.1"/>
    <property type="molecule type" value="Genomic_DNA"/>
</dbReference>
<organism evidence="3 4">
    <name type="scientific">Candidatus Viridilinea halotolerans</name>
    <dbReference type="NCBI Taxonomy" id="2491704"/>
    <lineage>
        <taxon>Bacteria</taxon>
        <taxon>Bacillati</taxon>
        <taxon>Chloroflexota</taxon>
        <taxon>Chloroflexia</taxon>
        <taxon>Chloroflexales</taxon>
        <taxon>Chloroflexineae</taxon>
        <taxon>Oscillochloridaceae</taxon>
        <taxon>Candidatus Viridilinea</taxon>
    </lineage>
</organism>
<dbReference type="InterPro" id="IPR002513">
    <property type="entry name" value="Tn3_Tnp_DDE_dom"/>
</dbReference>
<protein>
    <recommendedName>
        <fullName evidence="2">Tn3 transposase DDE domain-containing protein</fullName>
    </recommendedName>
</protein>
<evidence type="ECO:0000256" key="1">
    <source>
        <dbReference type="SAM" id="MobiDB-lite"/>
    </source>
</evidence>
<evidence type="ECO:0000313" key="4">
    <source>
        <dbReference type="Proteomes" id="UP000280307"/>
    </source>
</evidence>
<dbReference type="Proteomes" id="UP000280307">
    <property type="component" value="Unassembled WGS sequence"/>
</dbReference>
<comment type="caution">
    <text evidence="3">The sequence shown here is derived from an EMBL/GenBank/DDBJ whole genome shotgun (WGS) entry which is preliminary data.</text>
</comment>
<feature type="compositionally biased region" description="Basic and acidic residues" evidence="1">
    <location>
        <begin position="1"/>
        <end position="11"/>
    </location>
</feature>